<dbReference type="Proteomes" id="UP001243375">
    <property type="component" value="Unassembled WGS sequence"/>
</dbReference>
<name>A0ACC2XKX1_9TREE</name>
<accession>A0ACC2XKX1</accession>
<protein>
    <submittedName>
        <fullName evidence="1">Uncharacterized protein</fullName>
    </submittedName>
</protein>
<gene>
    <name evidence="1" type="ORF">QFC22_001096</name>
</gene>
<dbReference type="EMBL" id="JASBWU010000002">
    <property type="protein sequence ID" value="KAJ9124296.1"/>
    <property type="molecule type" value="Genomic_DNA"/>
</dbReference>
<proteinExistence type="predicted"/>
<comment type="caution">
    <text evidence="1">The sequence shown here is derived from an EMBL/GenBank/DDBJ whole genome shotgun (WGS) entry which is preliminary data.</text>
</comment>
<organism evidence="1 2">
    <name type="scientific">Naganishia vaughanmartiniae</name>
    <dbReference type="NCBI Taxonomy" id="1424756"/>
    <lineage>
        <taxon>Eukaryota</taxon>
        <taxon>Fungi</taxon>
        <taxon>Dikarya</taxon>
        <taxon>Basidiomycota</taxon>
        <taxon>Agaricomycotina</taxon>
        <taxon>Tremellomycetes</taxon>
        <taxon>Filobasidiales</taxon>
        <taxon>Filobasidiaceae</taxon>
        <taxon>Naganishia</taxon>
    </lineage>
</organism>
<sequence length="236" mass="26372">MSTIVSPINAEAGPSLSKPSDAQPAQNSSTTVLANRRFPVPPLYYTDFTTKRWKRYNRISSSNKEAGKGKGKEFNEVAVGPADSEDAVTDVNMNTGKAGVEGLGDGDADEFAIFQKPRIDWIKREDTWNAFGRVYQRRPKSLSAQELGIPDFRPEGVELSDKQHMHLLLRSMIHTKLKLLEAYTKSVRPTYVLEQHFGIPHEGEQFVQHMANLAATMLTIANGLRETQPTTRSRRG</sequence>
<keyword evidence="2" id="KW-1185">Reference proteome</keyword>
<evidence type="ECO:0000313" key="1">
    <source>
        <dbReference type="EMBL" id="KAJ9124296.1"/>
    </source>
</evidence>
<reference evidence="1" key="1">
    <citation type="submission" date="2023-04" db="EMBL/GenBank/DDBJ databases">
        <title>Draft Genome sequencing of Naganishia species isolated from polar environments using Oxford Nanopore Technology.</title>
        <authorList>
            <person name="Leo P."/>
            <person name="Venkateswaran K."/>
        </authorList>
    </citation>
    <scope>NUCLEOTIDE SEQUENCE</scope>
    <source>
        <strain evidence="1">MNA-CCFEE 5425</strain>
    </source>
</reference>
<evidence type="ECO:0000313" key="2">
    <source>
        <dbReference type="Proteomes" id="UP001243375"/>
    </source>
</evidence>